<reference evidence="2 3" key="1">
    <citation type="submission" date="2019-06" db="EMBL/GenBank/DDBJ databases">
        <title>Tsukamurella conjunctivitidis sp. nov., Tsukamurella assacharolytica sp. nov. and Tsukamurella sputae sp. nov. isolated from patients with conjunctivitis, bacteraemia (lymphoma) and respiratory infection (sputum) in Hong Kong.</title>
        <authorList>
            <person name="Teng J.L.L."/>
            <person name="Lee H.H."/>
            <person name="Fong J.Y.H."/>
            <person name="Fok K.M.N."/>
            <person name="Lau S.K.P."/>
            <person name="Woo P.C.Y."/>
        </authorList>
    </citation>
    <scope>NUCLEOTIDE SEQUENCE [LARGE SCALE GENOMIC DNA]</scope>
    <source>
        <strain evidence="2 3">HKU72</strain>
    </source>
</reference>
<protein>
    <recommendedName>
        <fullName evidence="4">Protein kinase domain-containing protein</fullName>
    </recommendedName>
</protein>
<comment type="caution">
    <text evidence="2">The sequence shown here is derived from an EMBL/GenBank/DDBJ whole genome shotgun (WGS) entry which is preliminary data.</text>
</comment>
<evidence type="ECO:0000313" key="2">
    <source>
        <dbReference type="EMBL" id="TWS28111.1"/>
    </source>
</evidence>
<feature type="transmembrane region" description="Helical" evidence="1">
    <location>
        <begin position="188"/>
        <end position="210"/>
    </location>
</feature>
<name>A0A5C5S1F3_9ACTN</name>
<dbReference type="RefSeq" id="WP_146487955.1">
    <property type="nucleotide sequence ID" value="NZ_VIGX01000008.1"/>
</dbReference>
<dbReference type="OrthoDB" id="4773991at2"/>
<evidence type="ECO:0000313" key="3">
    <source>
        <dbReference type="Proteomes" id="UP000319375"/>
    </source>
</evidence>
<dbReference type="InterPro" id="IPR011009">
    <property type="entry name" value="Kinase-like_dom_sf"/>
</dbReference>
<keyword evidence="1" id="KW-0472">Membrane</keyword>
<proteinExistence type="predicted"/>
<accession>A0A5C5S1F3</accession>
<keyword evidence="1" id="KW-1133">Transmembrane helix</keyword>
<evidence type="ECO:0000256" key="1">
    <source>
        <dbReference type="SAM" id="Phobius"/>
    </source>
</evidence>
<organism evidence="2 3">
    <name type="scientific">Tsukamurella conjunctivitidis</name>
    <dbReference type="NCBI Taxonomy" id="2592068"/>
    <lineage>
        <taxon>Bacteria</taxon>
        <taxon>Bacillati</taxon>
        <taxon>Actinomycetota</taxon>
        <taxon>Actinomycetes</taxon>
        <taxon>Mycobacteriales</taxon>
        <taxon>Tsukamurellaceae</taxon>
        <taxon>Tsukamurella</taxon>
    </lineage>
</organism>
<dbReference type="Gene3D" id="1.10.510.10">
    <property type="entry name" value="Transferase(Phosphotransferase) domain 1"/>
    <property type="match status" value="1"/>
</dbReference>
<gene>
    <name evidence="2" type="ORF">FK530_15620</name>
</gene>
<evidence type="ECO:0008006" key="4">
    <source>
        <dbReference type="Google" id="ProtNLM"/>
    </source>
</evidence>
<dbReference type="AlphaFoldDB" id="A0A5C5S1F3"/>
<keyword evidence="1" id="KW-0812">Transmembrane</keyword>
<sequence length="214" mass="21781">MTDGDFAGRVRATGPLAANQVAYVVSAVAAEIDGRAAAGDPHGRLSPAAIALASDGRVVLVDPASLGAAPDTGAHAAPEIFGGAIPDARSEVFSLASTAYTLLTGTTPNSFRIANARRARPALGPGLEAALTRATSRDPAFRYQSATDFARALAAALAPPPADTVAPELFDFPEGVADRARRMSALRLLALIAATLAVLSVLLWVGILVVDSLS</sequence>
<dbReference type="Proteomes" id="UP000319375">
    <property type="component" value="Unassembled WGS sequence"/>
</dbReference>
<keyword evidence="3" id="KW-1185">Reference proteome</keyword>
<dbReference type="EMBL" id="VIGX01000008">
    <property type="protein sequence ID" value="TWS28111.1"/>
    <property type="molecule type" value="Genomic_DNA"/>
</dbReference>
<dbReference type="SUPFAM" id="SSF56112">
    <property type="entry name" value="Protein kinase-like (PK-like)"/>
    <property type="match status" value="1"/>
</dbReference>